<dbReference type="Gene3D" id="1.10.10.1190">
    <property type="entry name" value="Antirestriction protein ArdA, domain 3"/>
    <property type="match status" value="1"/>
</dbReference>
<evidence type="ECO:0000313" key="1">
    <source>
        <dbReference type="EMBL" id="ARP20725.1"/>
    </source>
</evidence>
<organism evidence="1">
    <name type="scientific">Vibrio alginolyticus</name>
    <dbReference type="NCBI Taxonomy" id="663"/>
    <lineage>
        <taxon>Bacteria</taxon>
        <taxon>Pseudomonadati</taxon>
        <taxon>Pseudomonadota</taxon>
        <taxon>Gammaproteobacteria</taxon>
        <taxon>Vibrionales</taxon>
        <taxon>Vibrionaceae</taxon>
        <taxon>Vibrio</taxon>
    </lineage>
</organism>
<reference evidence="1" key="1">
    <citation type="submission" date="2016-10" db="EMBL/GenBank/DDBJ databases">
        <title>The High Quality Genome of Vibrio alginolyticus K01M1.</title>
        <authorList>
            <person name="Wendling C."/>
            <person name="Chibani C.M."/>
            <person name="Hertel R."/>
            <person name="Sproer C."/>
            <person name="Bunk B."/>
            <person name="Overmann J."/>
            <person name="Roth O."/>
            <person name="Liesegang H."/>
        </authorList>
    </citation>
    <scope>NUCLEOTIDE SEQUENCE</scope>
    <source>
        <strain evidence="1">K05K4</strain>
    </source>
</reference>
<dbReference type="InterPro" id="IPR009899">
    <property type="entry name" value="ArdA"/>
</dbReference>
<dbReference type="InterPro" id="IPR041893">
    <property type="entry name" value="ArdA_dom3"/>
</dbReference>
<dbReference type="RefSeq" id="WP_086047374.1">
    <property type="nucleotide sequence ID" value="NZ_CP017890.1"/>
</dbReference>
<dbReference type="Pfam" id="PF07275">
    <property type="entry name" value="ArdA"/>
    <property type="match status" value="1"/>
</dbReference>
<protein>
    <submittedName>
        <fullName evidence="1">Antirestriction protein (ArdA)</fullName>
    </submittedName>
</protein>
<accession>A0A1W6V7Q7</accession>
<dbReference type="AlphaFoldDB" id="A0A1W6V7Q7"/>
<name>A0A1W6V7Q7_VIBAL</name>
<sequence>MVYNEELRTANEALKAELVEYMVQQNVELGEGYELTAASDGLYVTLRGMRVMPVTGGSNEVRLARLIHSSYVVTCDKETVMTYSEVCEALNKLAPSEGVEQVCITFYGLDGAWFWLDAEEVAREGLKDFLELHLNEVTAERILERDWLYSDWEGDLVSHFVNTYGFDMEDYVKVLDSGLDAEVIAAGLDCGIELENIEDAYCGHWESDEDYAQSLAEDCGDIPEHLWNYIDWERYARDICMDMTSSNGHYFRNF</sequence>
<gene>
    <name evidence="1" type="ORF">K05K4_40010</name>
</gene>
<dbReference type="EMBL" id="CP017903">
    <property type="protein sequence ID" value="ARP20725.1"/>
    <property type="molecule type" value="Genomic_DNA"/>
</dbReference>
<proteinExistence type="predicted"/>